<evidence type="ECO:0000313" key="6">
    <source>
        <dbReference type="EMBL" id="KAJ3833323.1"/>
    </source>
</evidence>
<protein>
    <submittedName>
        <fullName evidence="6">Acid protease</fullName>
    </submittedName>
</protein>
<evidence type="ECO:0000259" key="5">
    <source>
        <dbReference type="PROSITE" id="PS51767"/>
    </source>
</evidence>
<dbReference type="PANTHER" id="PTHR47966">
    <property type="entry name" value="BETA-SITE APP-CLEAVING ENZYME, ISOFORM A-RELATED"/>
    <property type="match status" value="1"/>
</dbReference>
<proteinExistence type="inferred from homology"/>
<sequence length="470" mass="51437">MYFKTLYSLAASLTLVLFMPCSVSAAPWMRRDLAGGTQVPLPNRLSPTSPDGIFDHDKAARLGRKALYKHQFNLRNLQANTEGIPEESGMKILDLSSLTRQATAHVRRGDGPSQVKSFNGGTHALGRRFKKEDGAGEPLKDVGSNTEWDMKLKVGPESGFEIDCDTGSSDFWVVNADCTTGPCADKSQKYDPSKSKTSDREPGTFTILYGDHSTVKGPIFSDDVTIAGITVKNQTFSAVTKESNAFENDPSSGIMGFGWPVISNLGTPPWFLNAVQQGVIKKREFGFYLSSKRGSEIYLGGTNPEHYEGSLEYHEVDSREGFWKVKDGNIHLGDEAVLKNFPTIIDSGTTLMYGPPAAVKEFYSKVEGAKVYDEEEGFYTFPCDKVPKVVLSWGKEGKKFAIPPEYFNLGKAGEGSSSCVGALAASDLGLGEAWLYGDVVMRIFYTAFRFGEEEINKGAVVGFAKLKEKK</sequence>
<dbReference type="InterPro" id="IPR033121">
    <property type="entry name" value="PEPTIDASE_A1"/>
</dbReference>
<dbReference type="GO" id="GO:0006508">
    <property type="term" value="P:proteolysis"/>
    <property type="evidence" value="ECO:0007669"/>
    <property type="project" value="UniProtKB-KW"/>
</dbReference>
<evidence type="ECO:0000313" key="7">
    <source>
        <dbReference type="Proteomes" id="UP001163846"/>
    </source>
</evidence>
<dbReference type="PRINTS" id="PR00792">
    <property type="entry name" value="PEPSIN"/>
</dbReference>
<feature type="active site" evidence="2">
    <location>
        <position position="165"/>
    </location>
</feature>
<dbReference type="AlphaFoldDB" id="A0AA38NZJ0"/>
<keyword evidence="4" id="KW-0732">Signal</keyword>
<comment type="similarity">
    <text evidence="1">Belongs to the peptidase A1 family.</text>
</comment>
<feature type="region of interest" description="Disordered" evidence="3">
    <location>
        <begin position="183"/>
        <end position="202"/>
    </location>
</feature>
<dbReference type="InterPro" id="IPR001461">
    <property type="entry name" value="Aspartic_peptidase_A1"/>
</dbReference>
<feature type="domain" description="Peptidase A1" evidence="5">
    <location>
        <begin position="148"/>
        <end position="458"/>
    </location>
</feature>
<dbReference type="Proteomes" id="UP001163846">
    <property type="component" value="Unassembled WGS sequence"/>
</dbReference>
<dbReference type="InterPro" id="IPR021109">
    <property type="entry name" value="Peptidase_aspartic_dom_sf"/>
</dbReference>
<dbReference type="SUPFAM" id="SSF50630">
    <property type="entry name" value="Acid proteases"/>
    <property type="match status" value="1"/>
</dbReference>
<evidence type="ECO:0000256" key="1">
    <source>
        <dbReference type="ARBA" id="ARBA00007447"/>
    </source>
</evidence>
<dbReference type="Pfam" id="PF00026">
    <property type="entry name" value="Asp"/>
    <property type="match status" value="1"/>
</dbReference>
<dbReference type="CDD" id="cd05471">
    <property type="entry name" value="pepsin_like"/>
    <property type="match status" value="1"/>
</dbReference>
<name>A0AA38NZJ0_9AGAR</name>
<keyword evidence="7" id="KW-1185">Reference proteome</keyword>
<keyword evidence="6" id="KW-0378">Hydrolase</keyword>
<feature type="compositionally biased region" description="Basic and acidic residues" evidence="3">
    <location>
        <begin position="186"/>
        <end position="202"/>
    </location>
</feature>
<evidence type="ECO:0000256" key="2">
    <source>
        <dbReference type="PIRSR" id="PIRSR601461-1"/>
    </source>
</evidence>
<reference evidence="6" key="1">
    <citation type="submission" date="2022-08" db="EMBL/GenBank/DDBJ databases">
        <authorList>
            <consortium name="DOE Joint Genome Institute"/>
            <person name="Min B."/>
            <person name="Riley R."/>
            <person name="Sierra-Patev S."/>
            <person name="Naranjo-Ortiz M."/>
            <person name="Looney B."/>
            <person name="Konkel Z."/>
            <person name="Slot J.C."/>
            <person name="Sakamoto Y."/>
            <person name="Steenwyk J.L."/>
            <person name="Rokas A."/>
            <person name="Carro J."/>
            <person name="Camarero S."/>
            <person name="Ferreira P."/>
            <person name="Molpeceres G."/>
            <person name="Ruiz-Duenas F.J."/>
            <person name="Serrano A."/>
            <person name="Henrissat B."/>
            <person name="Drula E."/>
            <person name="Hughes K.W."/>
            <person name="Mata J.L."/>
            <person name="Ishikawa N.K."/>
            <person name="Vargas-Isla R."/>
            <person name="Ushijima S."/>
            <person name="Smith C.A."/>
            <person name="Ahrendt S."/>
            <person name="Andreopoulos W."/>
            <person name="He G."/>
            <person name="Labutti K."/>
            <person name="Lipzen A."/>
            <person name="Ng V."/>
            <person name="Sandor L."/>
            <person name="Barry K."/>
            <person name="Martinez A.T."/>
            <person name="Xiao Y."/>
            <person name="Gibbons J.G."/>
            <person name="Terashima K."/>
            <person name="Hibbett D.S."/>
            <person name="Grigoriev I.V."/>
        </authorList>
    </citation>
    <scope>NUCLEOTIDE SEQUENCE</scope>
    <source>
        <strain evidence="6">TFB9207</strain>
    </source>
</reference>
<dbReference type="EMBL" id="MU806722">
    <property type="protein sequence ID" value="KAJ3833323.1"/>
    <property type="molecule type" value="Genomic_DNA"/>
</dbReference>
<dbReference type="PROSITE" id="PS51767">
    <property type="entry name" value="PEPTIDASE_A1"/>
    <property type="match status" value="1"/>
</dbReference>
<keyword evidence="6" id="KW-0645">Protease</keyword>
<dbReference type="Gene3D" id="2.40.70.10">
    <property type="entry name" value="Acid Proteases"/>
    <property type="match status" value="2"/>
</dbReference>
<accession>A0AA38NZJ0</accession>
<feature type="active site" evidence="2">
    <location>
        <position position="346"/>
    </location>
</feature>
<dbReference type="InterPro" id="IPR034164">
    <property type="entry name" value="Pepsin-like_dom"/>
</dbReference>
<dbReference type="GO" id="GO:0004190">
    <property type="term" value="F:aspartic-type endopeptidase activity"/>
    <property type="evidence" value="ECO:0007669"/>
    <property type="project" value="InterPro"/>
</dbReference>
<feature type="chain" id="PRO_5041244923" evidence="4">
    <location>
        <begin position="26"/>
        <end position="470"/>
    </location>
</feature>
<evidence type="ECO:0000256" key="4">
    <source>
        <dbReference type="SAM" id="SignalP"/>
    </source>
</evidence>
<dbReference type="PANTHER" id="PTHR47966:SF51">
    <property type="entry name" value="BETA-SITE APP-CLEAVING ENZYME, ISOFORM A-RELATED"/>
    <property type="match status" value="1"/>
</dbReference>
<comment type="caution">
    <text evidence="6">The sequence shown here is derived from an EMBL/GenBank/DDBJ whole genome shotgun (WGS) entry which is preliminary data.</text>
</comment>
<feature type="signal peptide" evidence="4">
    <location>
        <begin position="1"/>
        <end position="25"/>
    </location>
</feature>
<gene>
    <name evidence="6" type="ORF">F5878DRAFT_632994</name>
</gene>
<organism evidence="6 7">
    <name type="scientific">Lentinula raphanica</name>
    <dbReference type="NCBI Taxonomy" id="153919"/>
    <lineage>
        <taxon>Eukaryota</taxon>
        <taxon>Fungi</taxon>
        <taxon>Dikarya</taxon>
        <taxon>Basidiomycota</taxon>
        <taxon>Agaricomycotina</taxon>
        <taxon>Agaricomycetes</taxon>
        <taxon>Agaricomycetidae</taxon>
        <taxon>Agaricales</taxon>
        <taxon>Marasmiineae</taxon>
        <taxon>Omphalotaceae</taxon>
        <taxon>Lentinula</taxon>
    </lineage>
</organism>
<evidence type="ECO:0000256" key="3">
    <source>
        <dbReference type="SAM" id="MobiDB-lite"/>
    </source>
</evidence>